<accession>A0ABN3SGB8</accession>
<dbReference type="EMBL" id="BAAARK010000020">
    <property type="protein sequence ID" value="GAA2676300.1"/>
    <property type="molecule type" value="Genomic_DNA"/>
</dbReference>
<evidence type="ECO:0000256" key="1">
    <source>
        <dbReference type="SAM" id="MobiDB-lite"/>
    </source>
</evidence>
<protein>
    <submittedName>
        <fullName evidence="2">Uncharacterized protein</fullName>
    </submittedName>
</protein>
<reference evidence="2 3" key="1">
    <citation type="journal article" date="2019" name="Int. J. Syst. Evol. Microbiol.">
        <title>The Global Catalogue of Microorganisms (GCM) 10K type strain sequencing project: providing services to taxonomists for standard genome sequencing and annotation.</title>
        <authorList>
            <consortium name="The Broad Institute Genomics Platform"/>
            <consortium name="The Broad Institute Genome Sequencing Center for Infectious Disease"/>
            <person name="Wu L."/>
            <person name="Ma J."/>
        </authorList>
    </citation>
    <scope>NUCLEOTIDE SEQUENCE [LARGE SCALE GENOMIC DNA]</scope>
    <source>
        <strain evidence="2 3">JCM 16374</strain>
    </source>
</reference>
<evidence type="ECO:0000313" key="3">
    <source>
        <dbReference type="Proteomes" id="UP001500994"/>
    </source>
</evidence>
<comment type="caution">
    <text evidence="2">The sequence shown here is derived from an EMBL/GenBank/DDBJ whole genome shotgun (WGS) entry which is preliminary data.</text>
</comment>
<gene>
    <name evidence="2" type="ORF">GCM10009864_54700</name>
</gene>
<dbReference type="Proteomes" id="UP001500994">
    <property type="component" value="Unassembled WGS sequence"/>
</dbReference>
<name>A0ABN3SGB8_9ACTN</name>
<proteinExistence type="predicted"/>
<evidence type="ECO:0000313" key="2">
    <source>
        <dbReference type="EMBL" id="GAA2676300.1"/>
    </source>
</evidence>
<organism evidence="2 3">
    <name type="scientific">Streptomyces lunalinharesii</name>
    <dbReference type="NCBI Taxonomy" id="333384"/>
    <lineage>
        <taxon>Bacteria</taxon>
        <taxon>Bacillati</taxon>
        <taxon>Actinomycetota</taxon>
        <taxon>Actinomycetes</taxon>
        <taxon>Kitasatosporales</taxon>
        <taxon>Streptomycetaceae</taxon>
        <taxon>Streptomyces</taxon>
    </lineage>
</organism>
<sequence length="111" mass="11567">MNFAAATVGEGLLAALDEPEGVLSPELLPSEPEHPATSSTGTAAQVRRLASRLADRCMVPSLFVVVESVRTLVERAGPAPGAGLVLGHGTRRSEGGGRFITIERWDESGDS</sequence>
<feature type="region of interest" description="Disordered" evidence="1">
    <location>
        <begin position="23"/>
        <end position="43"/>
    </location>
</feature>
<keyword evidence="3" id="KW-1185">Reference proteome</keyword>